<organism evidence="1">
    <name type="scientific">Arundo donax</name>
    <name type="common">Giant reed</name>
    <name type="synonym">Donax arundinaceus</name>
    <dbReference type="NCBI Taxonomy" id="35708"/>
    <lineage>
        <taxon>Eukaryota</taxon>
        <taxon>Viridiplantae</taxon>
        <taxon>Streptophyta</taxon>
        <taxon>Embryophyta</taxon>
        <taxon>Tracheophyta</taxon>
        <taxon>Spermatophyta</taxon>
        <taxon>Magnoliopsida</taxon>
        <taxon>Liliopsida</taxon>
        <taxon>Poales</taxon>
        <taxon>Poaceae</taxon>
        <taxon>PACMAD clade</taxon>
        <taxon>Arundinoideae</taxon>
        <taxon>Arundineae</taxon>
        <taxon>Arundo</taxon>
    </lineage>
</organism>
<sequence length="43" mass="5099">MMARKLSTICKQNEFTEHESKLISTSIRKFSLNNNICVRRQNQ</sequence>
<dbReference type="EMBL" id="GBRH01227897">
    <property type="protein sequence ID" value="JAD69998.1"/>
    <property type="molecule type" value="Transcribed_RNA"/>
</dbReference>
<protein>
    <submittedName>
        <fullName evidence="1">Uncharacterized protein</fullName>
    </submittedName>
</protein>
<reference evidence="1" key="1">
    <citation type="submission" date="2014-09" db="EMBL/GenBank/DDBJ databases">
        <authorList>
            <person name="Magalhaes I.L.F."/>
            <person name="Oliveira U."/>
            <person name="Santos F.R."/>
            <person name="Vidigal T.H.D.A."/>
            <person name="Brescovit A.D."/>
            <person name="Santos A.J."/>
        </authorList>
    </citation>
    <scope>NUCLEOTIDE SEQUENCE</scope>
    <source>
        <tissue evidence="1">Shoot tissue taken approximately 20 cm above the soil surface</tissue>
    </source>
</reference>
<evidence type="ECO:0000313" key="1">
    <source>
        <dbReference type="EMBL" id="JAD69998.1"/>
    </source>
</evidence>
<dbReference type="AlphaFoldDB" id="A0A0A9C6B3"/>
<proteinExistence type="predicted"/>
<accession>A0A0A9C6B3</accession>
<reference evidence="1" key="2">
    <citation type="journal article" date="2015" name="Data Brief">
        <title>Shoot transcriptome of the giant reed, Arundo donax.</title>
        <authorList>
            <person name="Barrero R.A."/>
            <person name="Guerrero F.D."/>
            <person name="Moolhuijzen P."/>
            <person name="Goolsby J.A."/>
            <person name="Tidwell J."/>
            <person name="Bellgard S.E."/>
            <person name="Bellgard M.I."/>
        </authorList>
    </citation>
    <scope>NUCLEOTIDE SEQUENCE</scope>
    <source>
        <tissue evidence="1">Shoot tissue taken approximately 20 cm above the soil surface</tissue>
    </source>
</reference>
<name>A0A0A9C6B3_ARUDO</name>